<gene>
    <name evidence="1" type="primary">WBGene00283984</name>
</gene>
<accession>A0A8R1Z2K9</accession>
<sequence>MRIILCILYLLVALTVGAPTDLIVSDRQKIIVDIWGPEVNLISANIILEQESGKLKISLTKLG</sequence>
<protein>
    <submittedName>
        <fullName evidence="1">Uncharacterized protein</fullName>
    </submittedName>
</protein>
<dbReference type="AlphaFoldDB" id="A0A2A6CP05"/>
<reference evidence="1" key="2">
    <citation type="submission" date="2022-06" db="UniProtKB">
        <authorList>
            <consortium name="EnsemblMetazoa"/>
        </authorList>
    </citation>
    <scope>IDENTIFICATION</scope>
    <source>
        <strain evidence="1">PS312</strain>
    </source>
</reference>
<dbReference type="EnsemblMetazoa" id="PPA45615.1">
    <property type="protein sequence ID" value="PPA45615.1"/>
    <property type="gene ID" value="WBGene00283984"/>
</dbReference>
<evidence type="ECO:0000313" key="1">
    <source>
        <dbReference type="EnsemblMetazoa" id="PPA45615.1"/>
    </source>
</evidence>
<keyword evidence="2" id="KW-1185">Reference proteome</keyword>
<organism evidence="1 2">
    <name type="scientific">Pristionchus pacificus</name>
    <name type="common">Parasitic nematode worm</name>
    <dbReference type="NCBI Taxonomy" id="54126"/>
    <lineage>
        <taxon>Eukaryota</taxon>
        <taxon>Metazoa</taxon>
        <taxon>Ecdysozoa</taxon>
        <taxon>Nematoda</taxon>
        <taxon>Chromadorea</taxon>
        <taxon>Rhabditida</taxon>
        <taxon>Rhabditina</taxon>
        <taxon>Diplogasteromorpha</taxon>
        <taxon>Diplogasteroidea</taxon>
        <taxon>Neodiplogasteridae</taxon>
        <taxon>Pristionchus</taxon>
    </lineage>
</organism>
<proteinExistence type="predicted"/>
<reference evidence="2" key="1">
    <citation type="journal article" date="2008" name="Nat. Genet.">
        <title>The Pristionchus pacificus genome provides a unique perspective on nematode lifestyle and parasitism.</title>
        <authorList>
            <person name="Dieterich C."/>
            <person name="Clifton S.W."/>
            <person name="Schuster L.N."/>
            <person name="Chinwalla A."/>
            <person name="Delehaunty K."/>
            <person name="Dinkelacker I."/>
            <person name="Fulton L."/>
            <person name="Fulton R."/>
            <person name="Godfrey J."/>
            <person name="Minx P."/>
            <person name="Mitreva M."/>
            <person name="Roeseler W."/>
            <person name="Tian H."/>
            <person name="Witte H."/>
            <person name="Yang S.P."/>
            <person name="Wilson R.K."/>
            <person name="Sommer R.J."/>
        </authorList>
    </citation>
    <scope>NUCLEOTIDE SEQUENCE [LARGE SCALE GENOMIC DNA]</scope>
    <source>
        <strain evidence="2">PS312</strain>
    </source>
</reference>
<dbReference type="Proteomes" id="UP000005239">
    <property type="component" value="Unassembled WGS sequence"/>
</dbReference>
<name>A0A2A6CP05_PRIPA</name>
<accession>A0A2A6CP05</accession>
<evidence type="ECO:0000313" key="2">
    <source>
        <dbReference type="Proteomes" id="UP000005239"/>
    </source>
</evidence>